<comment type="cofactor">
    <cofactor evidence="1">
        <name>Zn(2+)</name>
        <dbReference type="ChEBI" id="CHEBI:29105"/>
    </cofactor>
</comment>
<evidence type="ECO:0000256" key="6">
    <source>
        <dbReference type="ARBA" id="ARBA00023027"/>
    </source>
</evidence>
<comment type="catalytic activity">
    <reaction evidence="10">
        <text>a secondary alcohol + NAD(+) = a ketone + NADH + H(+)</text>
        <dbReference type="Rhea" id="RHEA:10740"/>
        <dbReference type="ChEBI" id="CHEBI:15378"/>
        <dbReference type="ChEBI" id="CHEBI:17087"/>
        <dbReference type="ChEBI" id="CHEBI:35681"/>
        <dbReference type="ChEBI" id="CHEBI:57540"/>
        <dbReference type="ChEBI" id="CHEBI:57945"/>
        <dbReference type="EC" id="1.1.1.1"/>
    </reaction>
</comment>
<keyword evidence="3" id="KW-0479">Metal-binding</keyword>
<reference evidence="16" key="1">
    <citation type="submission" date="2021-06" db="EMBL/GenBank/DDBJ databases">
        <authorList>
            <person name="Kallberg Y."/>
            <person name="Tangrot J."/>
            <person name="Rosling A."/>
        </authorList>
    </citation>
    <scope>NUCLEOTIDE SEQUENCE</scope>
    <source>
        <strain evidence="16">87-6 pot B 2015</strain>
    </source>
</reference>
<dbReference type="CDD" id="cd08300">
    <property type="entry name" value="alcohol_DH_class_III"/>
    <property type="match status" value="1"/>
</dbReference>
<dbReference type="InterPro" id="IPR013154">
    <property type="entry name" value="ADH-like_N"/>
</dbReference>
<organism evidence="16 17">
    <name type="scientific">Funneliformis mosseae</name>
    <name type="common">Endomycorrhizal fungus</name>
    <name type="synonym">Glomus mosseae</name>
    <dbReference type="NCBI Taxonomy" id="27381"/>
    <lineage>
        <taxon>Eukaryota</taxon>
        <taxon>Fungi</taxon>
        <taxon>Fungi incertae sedis</taxon>
        <taxon>Mucoromycota</taxon>
        <taxon>Glomeromycotina</taxon>
        <taxon>Glomeromycetes</taxon>
        <taxon>Glomerales</taxon>
        <taxon>Glomeraceae</taxon>
        <taxon>Funneliformis</taxon>
    </lineage>
</organism>
<comment type="catalytic activity">
    <reaction evidence="7">
        <text>S-(hydroxymethyl)glutathione + NADP(+) = S-formylglutathione + NADPH + H(+)</text>
        <dbReference type="Rhea" id="RHEA:19981"/>
        <dbReference type="ChEBI" id="CHEBI:15378"/>
        <dbReference type="ChEBI" id="CHEBI:57688"/>
        <dbReference type="ChEBI" id="CHEBI:57783"/>
        <dbReference type="ChEBI" id="CHEBI:58349"/>
        <dbReference type="ChEBI" id="CHEBI:58758"/>
        <dbReference type="EC" id="1.1.1.284"/>
    </reaction>
</comment>
<feature type="domain" description="Alcohol dehydrogenase-like C-terminal" evidence="14">
    <location>
        <begin position="1744"/>
        <end position="1875"/>
    </location>
</feature>
<dbReference type="PANTHER" id="PTHR43880:SF12">
    <property type="entry name" value="ALCOHOL DEHYDROGENASE CLASS-3"/>
    <property type="match status" value="1"/>
</dbReference>
<dbReference type="InterPro" id="IPR019412">
    <property type="entry name" value="IML2/TPR_39"/>
</dbReference>
<keyword evidence="5" id="KW-0560">Oxidoreductase</keyword>
<dbReference type="GO" id="GO:0005829">
    <property type="term" value="C:cytosol"/>
    <property type="evidence" value="ECO:0007669"/>
    <property type="project" value="TreeGrafter"/>
</dbReference>
<evidence type="ECO:0000259" key="14">
    <source>
        <dbReference type="Pfam" id="PF00107"/>
    </source>
</evidence>
<dbReference type="NCBIfam" id="TIGR02818">
    <property type="entry name" value="adh_III_F_hyde"/>
    <property type="match status" value="1"/>
</dbReference>
<evidence type="ECO:0000256" key="9">
    <source>
        <dbReference type="ARBA" id="ARBA00048110"/>
    </source>
</evidence>
<dbReference type="Gene3D" id="3.40.50.720">
    <property type="entry name" value="NAD(P)-binding Rossmann-like Domain"/>
    <property type="match status" value="1"/>
</dbReference>
<evidence type="ECO:0000256" key="8">
    <source>
        <dbReference type="ARBA" id="ARBA00047901"/>
    </source>
</evidence>
<comment type="similarity">
    <text evidence="2">Belongs to the zinc-containing alcohol dehydrogenase family. Class-III subfamily.</text>
</comment>
<feature type="compositionally biased region" description="Low complexity" evidence="12">
    <location>
        <begin position="600"/>
        <end position="613"/>
    </location>
</feature>
<evidence type="ECO:0000256" key="11">
    <source>
        <dbReference type="ARBA" id="ARBA00049243"/>
    </source>
</evidence>
<feature type="transmembrane region" description="Helical" evidence="13">
    <location>
        <begin position="114"/>
        <end position="135"/>
    </location>
</feature>
<evidence type="ECO:0000256" key="2">
    <source>
        <dbReference type="ARBA" id="ARBA00010902"/>
    </source>
</evidence>
<protein>
    <submittedName>
        <fullName evidence="16">8409_t:CDS:1</fullName>
    </submittedName>
</protein>
<evidence type="ECO:0000313" key="17">
    <source>
        <dbReference type="Proteomes" id="UP000789375"/>
    </source>
</evidence>
<feature type="compositionally biased region" description="Low complexity" evidence="12">
    <location>
        <begin position="1449"/>
        <end position="1466"/>
    </location>
</feature>
<dbReference type="FunFam" id="3.90.180.10:FF:000001">
    <property type="entry name" value="S-(hydroxymethyl)glutathione dehydrogenase"/>
    <property type="match status" value="1"/>
</dbReference>
<dbReference type="GO" id="GO:0008270">
    <property type="term" value="F:zinc ion binding"/>
    <property type="evidence" value="ECO:0007669"/>
    <property type="project" value="InterPro"/>
</dbReference>
<evidence type="ECO:0000256" key="5">
    <source>
        <dbReference type="ARBA" id="ARBA00023002"/>
    </source>
</evidence>
<dbReference type="PANTHER" id="PTHR43880">
    <property type="entry name" value="ALCOHOL DEHYDROGENASE"/>
    <property type="match status" value="1"/>
</dbReference>
<dbReference type="InterPro" id="IPR002328">
    <property type="entry name" value="ADH_Zn_CS"/>
</dbReference>
<dbReference type="SUPFAM" id="SSF51735">
    <property type="entry name" value="NAD(P)-binding Rossmann-fold domains"/>
    <property type="match status" value="1"/>
</dbReference>
<evidence type="ECO:0000256" key="7">
    <source>
        <dbReference type="ARBA" id="ARBA00047793"/>
    </source>
</evidence>
<keyword evidence="4" id="KW-0862">Zinc</keyword>
<dbReference type="FunFam" id="3.40.50.720:FF:000003">
    <property type="entry name" value="S-(hydroxymethyl)glutathione dehydrogenase"/>
    <property type="match status" value="1"/>
</dbReference>
<feature type="region of interest" description="Disordered" evidence="12">
    <location>
        <begin position="866"/>
        <end position="886"/>
    </location>
</feature>
<evidence type="ECO:0000256" key="12">
    <source>
        <dbReference type="SAM" id="MobiDB-lite"/>
    </source>
</evidence>
<comment type="catalytic activity">
    <reaction evidence="11">
        <text>a primary alcohol + NAD(+) = an aldehyde + NADH + H(+)</text>
        <dbReference type="Rhea" id="RHEA:10736"/>
        <dbReference type="ChEBI" id="CHEBI:15378"/>
        <dbReference type="ChEBI" id="CHEBI:15734"/>
        <dbReference type="ChEBI" id="CHEBI:17478"/>
        <dbReference type="ChEBI" id="CHEBI:57540"/>
        <dbReference type="ChEBI" id="CHEBI:57945"/>
        <dbReference type="EC" id="1.1.1.1"/>
    </reaction>
</comment>
<dbReference type="GO" id="GO:0051903">
    <property type="term" value="F:S-(hydroxymethyl)glutathione dehydrogenase [NAD(P)+] activity"/>
    <property type="evidence" value="ECO:0007669"/>
    <property type="project" value="UniProtKB-EC"/>
</dbReference>
<evidence type="ECO:0000256" key="4">
    <source>
        <dbReference type="ARBA" id="ARBA00022833"/>
    </source>
</evidence>
<dbReference type="Pfam" id="PF00107">
    <property type="entry name" value="ADH_zinc_N"/>
    <property type="match status" value="1"/>
</dbReference>
<dbReference type="GO" id="GO:0004022">
    <property type="term" value="F:alcohol dehydrogenase (NAD+) activity"/>
    <property type="evidence" value="ECO:0007669"/>
    <property type="project" value="UniProtKB-EC"/>
</dbReference>
<dbReference type="EMBL" id="CAJVPP010000700">
    <property type="protein sequence ID" value="CAG8505120.1"/>
    <property type="molecule type" value="Genomic_DNA"/>
</dbReference>
<keyword evidence="6" id="KW-0520">NAD</keyword>
<feature type="compositionally biased region" description="Polar residues" evidence="12">
    <location>
        <begin position="588"/>
        <end position="599"/>
    </location>
</feature>
<evidence type="ECO:0000256" key="10">
    <source>
        <dbReference type="ARBA" id="ARBA00049164"/>
    </source>
</evidence>
<evidence type="ECO:0000313" key="16">
    <source>
        <dbReference type="EMBL" id="CAG8505120.1"/>
    </source>
</evidence>
<dbReference type="Proteomes" id="UP000789375">
    <property type="component" value="Unassembled WGS sequence"/>
</dbReference>
<dbReference type="InterPro" id="IPR011032">
    <property type="entry name" value="GroES-like_sf"/>
</dbReference>
<dbReference type="InterPro" id="IPR014183">
    <property type="entry name" value="ADH_3"/>
</dbReference>
<dbReference type="Pfam" id="PF10300">
    <property type="entry name" value="Iml2-TPR_39"/>
    <property type="match status" value="1"/>
</dbReference>
<feature type="transmembrane region" description="Helical" evidence="13">
    <location>
        <begin position="142"/>
        <end position="166"/>
    </location>
</feature>
<comment type="catalytic activity">
    <reaction evidence="8">
        <text>S-nitrosoglutathione + NADH + H(+) = S-(hydroxysulfenamide)glutathione + NAD(+)</text>
        <dbReference type="Rhea" id="RHEA:78371"/>
        <dbReference type="ChEBI" id="CHEBI:15378"/>
        <dbReference type="ChEBI" id="CHEBI:57540"/>
        <dbReference type="ChEBI" id="CHEBI:57945"/>
        <dbReference type="ChEBI" id="CHEBI:145544"/>
        <dbReference type="ChEBI" id="CHEBI:229723"/>
    </reaction>
</comment>
<dbReference type="GO" id="GO:0046294">
    <property type="term" value="P:formaldehyde catabolic process"/>
    <property type="evidence" value="ECO:0007669"/>
    <property type="project" value="InterPro"/>
</dbReference>
<proteinExistence type="inferred from homology"/>
<feature type="compositionally biased region" description="Basic and acidic residues" evidence="12">
    <location>
        <begin position="866"/>
        <end position="878"/>
    </location>
</feature>
<keyword evidence="17" id="KW-1185">Reference proteome</keyword>
<dbReference type="InterPro" id="IPR013149">
    <property type="entry name" value="ADH-like_C"/>
</dbReference>
<keyword evidence="13" id="KW-0812">Transmembrane</keyword>
<keyword evidence="13" id="KW-0472">Membrane</keyword>
<dbReference type="PROSITE" id="PS00059">
    <property type="entry name" value="ADH_ZINC"/>
    <property type="match status" value="1"/>
</dbReference>
<dbReference type="Gene3D" id="3.90.180.10">
    <property type="entry name" value="Medium-chain alcohol dehydrogenases, catalytic domain"/>
    <property type="match status" value="1"/>
</dbReference>
<feature type="compositionally biased region" description="Polar residues" evidence="12">
    <location>
        <begin position="1471"/>
        <end position="1481"/>
    </location>
</feature>
<feature type="region of interest" description="Disordered" evidence="12">
    <location>
        <begin position="1426"/>
        <end position="1518"/>
    </location>
</feature>
<feature type="transmembrane region" description="Helical" evidence="13">
    <location>
        <begin position="89"/>
        <end position="108"/>
    </location>
</feature>
<dbReference type="SUPFAM" id="SSF50129">
    <property type="entry name" value="GroES-like"/>
    <property type="match status" value="2"/>
</dbReference>
<comment type="caution">
    <text evidence="16">The sequence shown here is derived from an EMBL/GenBank/DDBJ whole genome shotgun (WGS) entry which is preliminary data.</text>
</comment>
<feature type="domain" description="Alcohol dehydrogenase-like N-terminal" evidence="15">
    <location>
        <begin position="1550"/>
        <end position="1664"/>
    </location>
</feature>
<gene>
    <name evidence="16" type="ORF">FMOSSE_LOCUS4244</name>
</gene>
<evidence type="ECO:0000256" key="1">
    <source>
        <dbReference type="ARBA" id="ARBA00001947"/>
    </source>
</evidence>
<dbReference type="Pfam" id="PF08240">
    <property type="entry name" value="ADH_N"/>
    <property type="match status" value="1"/>
</dbReference>
<keyword evidence="13" id="KW-1133">Transmembrane helix</keyword>
<evidence type="ECO:0000256" key="13">
    <source>
        <dbReference type="SAM" id="Phobius"/>
    </source>
</evidence>
<comment type="catalytic activity">
    <reaction evidence="9">
        <text>S-(hydroxymethyl)glutathione + NAD(+) = S-formylglutathione + NADH + H(+)</text>
        <dbReference type="Rhea" id="RHEA:19985"/>
        <dbReference type="ChEBI" id="CHEBI:15378"/>
        <dbReference type="ChEBI" id="CHEBI:57540"/>
        <dbReference type="ChEBI" id="CHEBI:57688"/>
        <dbReference type="ChEBI" id="CHEBI:57945"/>
        <dbReference type="ChEBI" id="CHEBI:58758"/>
        <dbReference type="EC" id="1.1.1.284"/>
    </reaction>
</comment>
<evidence type="ECO:0000259" key="15">
    <source>
        <dbReference type="Pfam" id="PF08240"/>
    </source>
</evidence>
<dbReference type="InterPro" id="IPR036291">
    <property type="entry name" value="NAD(P)-bd_dom_sf"/>
</dbReference>
<feature type="transmembrane region" description="Helical" evidence="13">
    <location>
        <begin position="46"/>
        <end position="68"/>
    </location>
</feature>
<sequence>METSSTPRKSFGVNYAQQQIRQNLNNFPEYSNTNNPYPSSPPRPRYHGILAMIAILDLITIFACALFSMRKGPWNDSDQWDWNKVSWDLVSFGIFRIIVALGVAFSIWIRDLGWMLGVACGASTLNIIFKANFLVQSKHSPVGFLPVFLLISFFFSQIYWIAFILITNRKRQTYSLQDNNIYFEEQVEYNQSSPLNTLRRGITSKSNTRTYGAALHASDDIDVLVNDGVITNSAIDILTVKQGYNIVRIANTSSVTQTFPKAASLPIPIALSVANSEGSAKSLKRVKRKMKLKDSELPLHNRKSRDITEEVQVDELLNEQKNDVNNNGGTSKTLPINIKSVNDNDHLLLNDDYDYEGLFVTSIGRGGSVRDRESVYFQPPKEDFLDFRLSALNDESDDENNRNVATRVSDDSSDSNDEFSPKRREKSTAFIEINSNNKKASTSHEKAYALRKYPSEDLGDEEDGDFNFSRNGGDFVGSAPVGNGRWSTLKRKKIVNNRFNENINVLNIDEKENDISKKTSSQDQTLKEISKPSEPIEIIHDKNSKENINYRPVMSSNTSLLTAAFSSELFQNNSNIESSKKSELPEKQNGQSCKTNNFESPPNHNISISSPVINFTPKSSSPLASRVPILAKTEKEIEDNESTQVNNETKSNIFDKKISLPPTPLLPNSSEIADVLLSPIAEESNPLLLKRNKDLSHTIFTRNFNLAVRKSWNNEFNEAEKIFNQFKDVVPRWNVAYAEMQLIKNFMTGQSLDKEDPELTNALIEAEKLAIKVCENKDDFVRYFYNFETNIWKVYIKPNSNPTEDEASYASLRANYRWDCELAMADILLFHAVLQVVGGSEIKGALNLRKVWKTYSKVRDEIDKIKGDSGKHDNHKNEPSSSSSRWSLGGAILGRRGSISNMVGFGGTKNHHQDGSSATIDGINNVEIYPDIEDCLEFGIGVFYFLVSIVPGSFQSILKAIGFIAEREKGIQMLENCRLRDGVRAPFAALFLLANYLFLSRGLADPTPSLSKAGIIVQDCVRKYPKSSPFLFMACQQARKTGQIKEAIKYITDGISNSEKIGITSTNYRFEKGMTYLINLDFSAAKDIFELLFYGNTIVFTGKNGSIRLQGSIHGSRHGSSRLLAREGSTKKDNSLLQFFEFELRPFCGLCLAGCYLMLKSGQLAVKEALDVLKQTKAMTNQISESSSNSVANSIGLLGTSASGLVGFGVGGNNSSDKKEQKANRYNKFAGRHSAQYVEKNSVSPFLLFILLYLRRDLFYMSLELKKRWANLLESIWKNIKEPIDPDISAVYLLIRGVFEKFLNIDDPTVAQKSLCECLAMETGIVTETWLGELFYKQFGNQEAAMEQFRWVLKGPRPISRGGLIPRRDSSLSLASLASRSSTDSNASSMPNNPDRFKKYEFIKVLKHRCTVATDQIRLNAIQPTSTVDDSKVEQPQSTSFSHSRKKSGSTSSLLKEIQEQSLLQKKQQKATPHQKSSSENIFVKRHKPRSMSMPQQDISEECRNNNGGGSNSNKSGIKTGQVIKCKAAVAWGPAKPLSIEEVEVAPPKKGEVRVKILATGVCHTDAYTLSGKGTIKVKSKVIPNRSIPELFNCFTDPEGKLWPTIFGHEGGGIVESIGEDVTSVQPGDHVIPLYIPECRECKFCKSGKTNLCSLVRSTQGRGVMPDETTRFTCKGQKVYHYMGCSTFSQYTVLLEISVAKINPKAPLDKVCLLGCGITTGYGAATKTANVQPGSTVAVFGCGGVGLAVIQGAAARKASRIFAIDTNPKKFEFAKKLGATDLINPNDCDKPIQQVLVEKTDGGLDYTFDCTGNTNVMRAALESCHKGWGESIIIGVAGANEEINTRPFQLITGRVWKGSAFGGVKGRSELPNLVEDYLDKKLEVDMFVTHQYKLEDINKAFDNMHSGESIRAVIHFE</sequence>
<evidence type="ECO:0000256" key="3">
    <source>
        <dbReference type="ARBA" id="ARBA00022723"/>
    </source>
</evidence>
<feature type="region of interest" description="Disordered" evidence="12">
    <location>
        <begin position="576"/>
        <end position="613"/>
    </location>
</feature>
<accession>A0A9N8ZRY6</accession>
<feature type="region of interest" description="Disordered" evidence="12">
    <location>
        <begin position="395"/>
        <end position="428"/>
    </location>
</feature>
<name>A0A9N8ZRY6_FUNMO</name>